<keyword evidence="3" id="KW-1185">Reference proteome</keyword>
<comment type="caution">
    <text evidence="2">The sequence shown here is derived from an EMBL/GenBank/DDBJ whole genome shotgun (WGS) entry which is preliminary data.</text>
</comment>
<reference evidence="2 3" key="1">
    <citation type="submission" date="2024-09" db="EMBL/GenBank/DDBJ databases">
        <title>Chromosome-scale assembly of Riccia fluitans.</title>
        <authorList>
            <person name="Paukszto L."/>
            <person name="Sawicki J."/>
            <person name="Karawczyk K."/>
            <person name="Piernik-Szablinska J."/>
            <person name="Szczecinska M."/>
            <person name="Mazdziarz M."/>
        </authorList>
    </citation>
    <scope>NUCLEOTIDE SEQUENCE [LARGE SCALE GENOMIC DNA]</scope>
    <source>
        <strain evidence="2">Rf_01</strain>
        <tissue evidence="2">Aerial parts of the thallus</tissue>
    </source>
</reference>
<evidence type="ECO:0000256" key="1">
    <source>
        <dbReference type="SAM" id="MobiDB-lite"/>
    </source>
</evidence>
<evidence type="ECO:0000313" key="2">
    <source>
        <dbReference type="EMBL" id="KAL2611849.1"/>
    </source>
</evidence>
<proteinExistence type="predicted"/>
<dbReference type="AlphaFoldDB" id="A0ABD1XSU7"/>
<gene>
    <name evidence="2" type="ORF">R1flu_023541</name>
</gene>
<dbReference type="EMBL" id="JBHFFA010000007">
    <property type="protein sequence ID" value="KAL2611849.1"/>
    <property type="molecule type" value="Genomic_DNA"/>
</dbReference>
<evidence type="ECO:0000313" key="3">
    <source>
        <dbReference type="Proteomes" id="UP001605036"/>
    </source>
</evidence>
<sequence>MSMAFERRSSSARVVGRAKSFLVQWTPCPRRSNGEALSVRDVGRAKSFLVQQTPCSWRLNGKPLSVRGVGQRPARRTLRVTRPTSQACPTSPVQFTFWHRSTWLKGTIYAF</sequence>
<feature type="region of interest" description="Disordered" evidence="1">
    <location>
        <begin position="66"/>
        <end position="85"/>
    </location>
</feature>
<name>A0ABD1XSU7_9MARC</name>
<evidence type="ECO:0008006" key="4">
    <source>
        <dbReference type="Google" id="ProtNLM"/>
    </source>
</evidence>
<dbReference type="Proteomes" id="UP001605036">
    <property type="component" value="Unassembled WGS sequence"/>
</dbReference>
<accession>A0ABD1XSU7</accession>
<protein>
    <recommendedName>
        <fullName evidence="4">Ribosomal protein S12</fullName>
    </recommendedName>
</protein>
<organism evidence="2 3">
    <name type="scientific">Riccia fluitans</name>
    <dbReference type="NCBI Taxonomy" id="41844"/>
    <lineage>
        <taxon>Eukaryota</taxon>
        <taxon>Viridiplantae</taxon>
        <taxon>Streptophyta</taxon>
        <taxon>Embryophyta</taxon>
        <taxon>Marchantiophyta</taxon>
        <taxon>Marchantiopsida</taxon>
        <taxon>Marchantiidae</taxon>
        <taxon>Marchantiales</taxon>
        <taxon>Ricciaceae</taxon>
        <taxon>Riccia</taxon>
    </lineage>
</organism>